<protein>
    <submittedName>
        <fullName evidence="14">Uncharacterized protein</fullName>
    </submittedName>
</protein>
<keyword evidence="9 13" id="KW-0472">Membrane</keyword>
<comment type="similarity">
    <text evidence="2 12">Belongs to the amiloride-sensitive sodium channel (TC 1.A.6) family.</text>
</comment>
<evidence type="ECO:0000256" key="4">
    <source>
        <dbReference type="ARBA" id="ARBA00022461"/>
    </source>
</evidence>
<gene>
    <name evidence="14" type="ORF">LARSCL_LOCUS476</name>
</gene>
<dbReference type="InterPro" id="IPR001873">
    <property type="entry name" value="ENaC"/>
</dbReference>
<evidence type="ECO:0000256" key="5">
    <source>
        <dbReference type="ARBA" id="ARBA00022692"/>
    </source>
</evidence>
<evidence type="ECO:0000256" key="10">
    <source>
        <dbReference type="ARBA" id="ARBA00023201"/>
    </source>
</evidence>
<keyword evidence="4 12" id="KW-0894">Sodium channel</keyword>
<keyword evidence="6 13" id="KW-1133">Transmembrane helix</keyword>
<evidence type="ECO:0000256" key="9">
    <source>
        <dbReference type="ARBA" id="ARBA00023136"/>
    </source>
</evidence>
<dbReference type="GO" id="GO:0005886">
    <property type="term" value="C:plasma membrane"/>
    <property type="evidence" value="ECO:0007669"/>
    <property type="project" value="TreeGrafter"/>
</dbReference>
<comment type="subcellular location">
    <subcellularLocation>
        <location evidence="1">Membrane</location>
        <topology evidence="1">Multi-pass membrane protein</topology>
    </subcellularLocation>
</comment>
<evidence type="ECO:0000256" key="12">
    <source>
        <dbReference type="RuleBase" id="RU000679"/>
    </source>
</evidence>
<dbReference type="Proteomes" id="UP001497382">
    <property type="component" value="Unassembled WGS sequence"/>
</dbReference>
<evidence type="ECO:0000256" key="2">
    <source>
        <dbReference type="ARBA" id="ARBA00007193"/>
    </source>
</evidence>
<evidence type="ECO:0000256" key="6">
    <source>
        <dbReference type="ARBA" id="ARBA00022989"/>
    </source>
</evidence>
<dbReference type="PANTHER" id="PTHR11690">
    <property type="entry name" value="AMILORIDE-SENSITIVE SODIUM CHANNEL-RELATED"/>
    <property type="match status" value="1"/>
</dbReference>
<evidence type="ECO:0000256" key="11">
    <source>
        <dbReference type="ARBA" id="ARBA00023303"/>
    </source>
</evidence>
<evidence type="ECO:0000256" key="1">
    <source>
        <dbReference type="ARBA" id="ARBA00004141"/>
    </source>
</evidence>
<feature type="transmembrane region" description="Helical" evidence="13">
    <location>
        <begin position="139"/>
        <end position="164"/>
    </location>
</feature>
<keyword evidence="11 12" id="KW-0407">Ion channel</keyword>
<comment type="caution">
    <text evidence="14">The sequence shown here is derived from an EMBL/GenBank/DDBJ whole genome shotgun (WGS) entry which is preliminary data.</text>
</comment>
<name>A0AAV1YSS6_9ARAC</name>
<dbReference type="GO" id="GO:0015280">
    <property type="term" value="F:ligand-gated sodium channel activity"/>
    <property type="evidence" value="ECO:0007669"/>
    <property type="project" value="TreeGrafter"/>
</dbReference>
<dbReference type="EMBL" id="CAXIEN010000002">
    <property type="protein sequence ID" value="CAL1261573.1"/>
    <property type="molecule type" value="Genomic_DNA"/>
</dbReference>
<feature type="non-terminal residue" evidence="14">
    <location>
        <position position="1"/>
    </location>
</feature>
<evidence type="ECO:0000256" key="7">
    <source>
        <dbReference type="ARBA" id="ARBA00023053"/>
    </source>
</evidence>
<keyword evidence="3 12" id="KW-0813">Transport</keyword>
<dbReference type="PANTHER" id="PTHR11690:SF300">
    <property type="entry name" value="PICKPOCKET PROTEIN 19"/>
    <property type="match status" value="1"/>
</dbReference>
<feature type="transmembrane region" description="Helical" evidence="13">
    <location>
        <begin position="540"/>
        <end position="564"/>
    </location>
</feature>
<evidence type="ECO:0000256" key="13">
    <source>
        <dbReference type="SAM" id="Phobius"/>
    </source>
</evidence>
<keyword evidence="15" id="KW-1185">Reference proteome</keyword>
<reference evidence="14 15" key="1">
    <citation type="submission" date="2024-04" db="EMBL/GenBank/DDBJ databases">
        <authorList>
            <person name="Rising A."/>
            <person name="Reimegard J."/>
            <person name="Sonavane S."/>
            <person name="Akerstrom W."/>
            <person name="Nylinder S."/>
            <person name="Hedman E."/>
            <person name="Kallberg Y."/>
        </authorList>
    </citation>
    <scope>NUCLEOTIDE SEQUENCE [LARGE SCALE GENOMIC DNA]</scope>
</reference>
<evidence type="ECO:0000313" key="14">
    <source>
        <dbReference type="EMBL" id="CAL1261573.1"/>
    </source>
</evidence>
<keyword evidence="5 12" id="KW-0812">Transmembrane</keyword>
<dbReference type="Gene3D" id="1.10.287.770">
    <property type="entry name" value="YojJ-like"/>
    <property type="match status" value="1"/>
</dbReference>
<evidence type="ECO:0000256" key="8">
    <source>
        <dbReference type="ARBA" id="ARBA00023065"/>
    </source>
</evidence>
<dbReference type="Pfam" id="PF00858">
    <property type="entry name" value="ASC"/>
    <property type="match status" value="1"/>
</dbReference>
<evidence type="ECO:0000256" key="3">
    <source>
        <dbReference type="ARBA" id="ARBA00022448"/>
    </source>
</evidence>
<sequence>SRWILCEIAKANCLAKEKICDIVWSSYLFSRINLSITDGKSLSPRIKDRKLLFKTTSTLRRIMSCIVPSNNSTSRRPDITSRDFKPNVRSAYMQSFNLDPKTTLNPTTKWDRIIQNFLSNSTLHGISHLRPPCSKAQKIFWLLAILSCGTFFFAHATVLVYNALTRPSLSTTLTLKYRDLDGPLLNEYERITKFPGITICGLQPFRRHDTEDSLSLTLHHALSLGYPYSGLTLGEKIQLHEALMNKSVDVRNSNNSTLENFKKRLEIFTNDSILEENNGTILWNQSYRCEEVFSRCAIGFETLNCCTVFLPILTTFGYCFALQINKTALGSLEMETLPFIIDLHVPTSNTTDSEEGYLLLVHDPRSTPRMILPKDGFLVAPGVTMSLRLTLRITDYSAKYTKWFGLVTDCPKVACMGEDYSIQECIFQNAAHKIKEICNCVWILDECKDGEDIPVCGPKEMAECVIIKSSKVLNDLLKKCQPPCLEYIFEAASSYAQLRYNYSLQERSRISISYNTISYYHNIYHKHYLSSLFSDIGGSMGLLLGASCLTGVELLTFLGQWIYFTFFQKL</sequence>
<keyword evidence="7" id="KW-0915">Sodium</keyword>
<organism evidence="14 15">
    <name type="scientific">Larinioides sclopetarius</name>
    <dbReference type="NCBI Taxonomy" id="280406"/>
    <lineage>
        <taxon>Eukaryota</taxon>
        <taxon>Metazoa</taxon>
        <taxon>Ecdysozoa</taxon>
        <taxon>Arthropoda</taxon>
        <taxon>Chelicerata</taxon>
        <taxon>Arachnida</taxon>
        <taxon>Araneae</taxon>
        <taxon>Araneomorphae</taxon>
        <taxon>Entelegynae</taxon>
        <taxon>Araneoidea</taxon>
        <taxon>Araneidae</taxon>
        <taxon>Larinioides</taxon>
    </lineage>
</organism>
<keyword evidence="10 12" id="KW-0739">Sodium transport</keyword>
<keyword evidence="8 12" id="KW-0406">Ion transport</keyword>
<proteinExistence type="inferred from homology"/>
<accession>A0AAV1YSS6</accession>
<evidence type="ECO:0000313" key="15">
    <source>
        <dbReference type="Proteomes" id="UP001497382"/>
    </source>
</evidence>
<dbReference type="AlphaFoldDB" id="A0AAV1YSS6"/>